<dbReference type="Proteomes" id="UP001244427">
    <property type="component" value="Unassembled WGS sequence"/>
</dbReference>
<evidence type="ECO:0000313" key="2">
    <source>
        <dbReference type="Proteomes" id="UP001244427"/>
    </source>
</evidence>
<dbReference type="InterPro" id="IPR006311">
    <property type="entry name" value="TAT_signal"/>
</dbReference>
<evidence type="ECO:0008006" key="3">
    <source>
        <dbReference type="Google" id="ProtNLM"/>
    </source>
</evidence>
<dbReference type="InterPro" id="IPR036278">
    <property type="entry name" value="Sialidase_sf"/>
</dbReference>
<dbReference type="SUPFAM" id="SSF50939">
    <property type="entry name" value="Sialidases"/>
    <property type="match status" value="1"/>
</dbReference>
<accession>A0AAW8EX31</accession>
<protein>
    <recommendedName>
        <fullName evidence="3">Exo-alpha-sialidase</fullName>
    </recommendedName>
</protein>
<name>A0AAW8EX31_9MICO</name>
<comment type="caution">
    <text evidence="1">The sequence shown here is derived from an EMBL/GenBank/DDBJ whole genome shotgun (WGS) entry which is preliminary data.</text>
</comment>
<evidence type="ECO:0000313" key="1">
    <source>
        <dbReference type="EMBL" id="MDQ0648045.1"/>
    </source>
</evidence>
<dbReference type="EMBL" id="JAUSXV010000001">
    <property type="protein sequence ID" value="MDQ0648045.1"/>
    <property type="molecule type" value="Genomic_DNA"/>
</dbReference>
<sequence>MTVSRIDLSRRHVLGLASAAAGGVVASVSGAIPLLWGGAPTADSAAASSADAVTPLVMQVNRVSPTTSFATNAWPQGKTCVSGTGRIYQGYNRSSGHGATDTKPLITRSDDLGVSWSTPVVLVPGESNARGTDCFALGIDAIDTLWAIVRSRGSNNAVGTTTHRLYSSTDGGTTWVVRLVLDAVQQSGFVPELFHDLELVNGRMMSGFHFAGSSRLGFFSFDPADPVATASTFDVVSDGNAAYPPVTYCEPTITWDGGAGKVIGGLRTQKTSGAPTQFYSMNADGTGFARWNAPESFVYSPLPLKIIGDTVYALIIERYGACTMALWMGSRTQFHAKNTGSPMFRSVKLGAMGGTPISGSTEMGVQDLAVVGSTLVLAWSFEADNGSSKVLMGSIDFGATGRALTYATLAAL</sequence>
<keyword evidence="2" id="KW-1185">Reference proteome</keyword>
<proteinExistence type="predicted"/>
<gene>
    <name evidence="1" type="ORF">QFZ53_002241</name>
</gene>
<dbReference type="PROSITE" id="PS51318">
    <property type="entry name" value="TAT"/>
    <property type="match status" value="1"/>
</dbReference>
<reference evidence="1 2" key="1">
    <citation type="submission" date="2023-07" db="EMBL/GenBank/DDBJ databases">
        <title>Comparative genomics of wheat-associated soil bacteria to identify genetic determinants of phenazine resistance.</title>
        <authorList>
            <person name="Mouncey N."/>
        </authorList>
    </citation>
    <scope>NUCLEOTIDE SEQUENCE [LARGE SCALE GENOMIC DNA]</scope>
    <source>
        <strain evidence="1 2">W4I9-1</strain>
    </source>
</reference>
<dbReference type="AlphaFoldDB" id="A0AAW8EX31"/>
<dbReference type="Gene3D" id="2.120.10.10">
    <property type="match status" value="1"/>
</dbReference>
<organism evidence="1 2">
    <name type="scientific">Microbacterium natoriense</name>
    <dbReference type="NCBI Taxonomy" id="284570"/>
    <lineage>
        <taxon>Bacteria</taxon>
        <taxon>Bacillati</taxon>
        <taxon>Actinomycetota</taxon>
        <taxon>Actinomycetes</taxon>
        <taxon>Micrococcales</taxon>
        <taxon>Microbacteriaceae</taxon>
        <taxon>Microbacterium</taxon>
    </lineage>
</organism>
<dbReference type="CDD" id="cd15482">
    <property type="entry name" value="Sialidase_non-viral"/>
    <property type="match status" value="1"/>
</dbReference>
<dbReference type="RefSeq" id="WP_307296391.1">
    <property type="nucleotide sequence ID" value="NZ_JAUSXV010000001.1"/>
</dbReference>